<accession>E0SPK7</accession>
<dbReference type="AlphaFoldDB" id="E0SPK7"/>
<gene>
    <name evidence="2" type="ordered locus">Igag_1257</name>
</gene>
<keyword evidence="1" id="KW-1133">Transmembrane helix</keyword>
<dbReference type="EMBL" id="CP002098">
    <property type="protein sequence ID" value="ADM28063.1"/>
    <property type="molecule type" value="Genomic_DNA"/>
</dbReference>
<dbReference type="HOGENOM" id="CLU_2820780_0_0_2"/>
<keyword evidence="1" id="KW-0812">Transmembrane</keyword>
<organism evidence="2 3">
    <name type="scientific">Ignisphaera aggregans (strain DSM 17230 / JCM 13409 / AQ1.S1)</name>
    <dbReference type="NCBI Taxonomy" id="583356"/>
    <lineage>
        <taxon>Archaea</taxon>
        <taxon>Thermoproteota</taxon>
        <taxon>Thermoprotei</taxon>
        <taxon>Desulfurococcales</taxon>
        <taxon>Desulfurococcaceae</taxon>
        <taxon>Ignisphaera</taxon>
    </lineage>
</organism>
<evidence type="ECO:0000313" key="3">
    <source>
        <dbReference type="Proteomes" id="UP000001304"/>
    </source>
</evidence>
<keyword evidence="1" id="KW-0472">Membrane</keyword>
<protein>
    <submittedName>
        <fullName evidence="2">Uncharacterized protein</fullName>
    </submittedName>
</protein>
<feature type="transmembrane region" description="Helical" evidence="1">
    <location>
        <begin position="36"/>
        <end position="59"/>
    </location>
</feature>
<dbReference type="BioCyc" id="IAGG583356:GHAH-1237-MONOMER"/>
<evidence type="ECO:0000256" key="1">
    <source>
        <dbReference type="SAM" id="Phobius"/>
    </source>
</evidence>
<evidence type="ECO:0000313" key="2">
    <source>
        <dbReference type="EMBL" id="ADM28063.1"/>
    </source>
</evidence>
<sequence length="66" mass="7309">MEPLNIKNYSVVYSENAEIATANRTATGSVIYRLPIQLTTTTMVILTVAAISLLAVIAVKMRKRRQ</sequence>
<keyword evidence="3" id="KW-1185">Reference proteome</keyword>
<dbReference type="STRING" id="583356.Igag_1257"/>
<dbReference type="Proteomes" id="UP000001304">
    <property type="component" value="Chromosome"/>
</dbReference>
<proteinExistence type="predicted"/>
<name>E0SPK7_IGNAA</name>
<dbReference type="KEGG" id="iag:Igag_1257"/>
<reference evidence="2 3" key="1">
    <citation type="journal article" date="2010" name="Stand. Genomic Sci.">
        <title>Complete genome sequence of Ignisphaera aggregans type strain (AQ1.S1).</title>
        <authorList>
            <person name="Goker M."/>
            <person name="Held B."/>
            <person name="Lapidus A."/>
            <person name="Nolan M."/>
            <person name="Spring S."/>
            <person name="Yasawong M."/>
            <person name="Lucas S."/>
            <person name="Glavina Del Rio T."/>
            <person name="Tice H."/>
            <person name="Cheng J.F."/>
            <person name="Goodwin L."/>
            <person name="Tapia R."/>
            <person name="Pitluck S."/>
            <person name="Liolios K."/>
            <person name="Ivanova N."/>
            <person name="Mavromatis K."/>
            <person name="Mikhailova N."/>
            <person name="Pati A."/>
            <person name="Chen A."/>
            <person name="Palaniappan K."/>
            <person name="Brambilla E."/>
            <person name="Land M."/>
            <person name="Hauser L."/>
            <person name="Chang Y.J."/>
            <person name="Jeffries C.D."/>
            <person name="Brettin T."/>
            <person name="Detter J.C."/>
            <person name="Han C."/>
            <person name="Rohde M."/>
            <person name="Sikorski J."/>
            <person name="Woyke T."/>
            <person name="Bristow J."/>
            <person name="Eisen J.A."/>
            <person name="Markowitz V."/>
            <person name="Hugenholtz P."/>
            <person name="Kyrpides N.C."/>
            <person name="Klenk H.P."/>
        </authorList>
    </citation>
    <scope>NUCLEOTIDE SEQUENCE [LARGE SCALE GENOMIC DNA]</scope>
    <source>
        <strain evidence="3">DSM 17230 / JCM 13409 / AQ1.S1</strain>
    </source>
</reference>